<dbReference type="GeneID" id="98065241"/>
<comment type="caution">
    <text evidence="2">The sequence shown here is derived from an EMBL/GenBank/DDBJ whole genome shotgun (WGS) entry which is preliminary data.</text>
</comment>
<dbReference type="RefSeq" id="WP_019233740.1">
    <property type="nucleotide sequence ID" value="NZ_CAAAHR010000090.1"/>
</dbReference>
<accession>A0AAX0WZN3</accession>
<protein>
    <submittedName>
        <fullName evidence="2">Uncharacterized protein</fullName>
    </submittedName>
</protein>
<dbReference type="InterPro" id="IPR038498">
    <property type="entry name" value="OspF/SpvC_sf"/>
</dbReference>
<sequence length="464" mass="53731">MPGHPIFKHTKSFWDNEESGFFHYFNEAFFAKQAEKALERFKNKTEAKIRKDERHSFMSGSDKERYIQKRLNRELKEQANNPNISGIGPYKLHISLSPDSYTPKLRDQITNIILKYPGAVRDFKYVDALRLQAGLDQLNEFNDALTQLKSKVKKGGQLIEENDKQIFTAIKRSFESHLDPRDRWATWRTVTREHIDELDKLVRKELEKQKKAHERFLSSDQFTLYIPTTPNKQEILRMCQEIHALLIESEAQPGGRAPTEVGLGQFINFRQELFLEDYRNLSKDPSRYEYARISAHEKDAEKVEKIQSEMTQCELYQYLHSKFNTPLPTNKWQAKWERASGTTFDKACALLLDYSCSHASNDGVKTSYWGGSIGRFFSGRWGTHHGDAVQNALNRCNNLREEEQTLANLLTAIQEELGVESTDINPVGDLRSILTVIWDNTHYGQEIDSDLGRERTLSSSQTIL</sequence>
<gene>
    <name evidence="2" type="ORF">A6J39_014805</name>
</gene>
<dbReference type="Gene3D" id="3.30.2430.10">
    <property type="entry name" value="phosphothreonine lyase"/>
    <property type="match status" value="1"/>
</dbReference>
<keyword evidence="3" id="KW-1185">Reference proteome</keyword>
<evidence type="ECO:0000313" key="2">
    <source>
        <dbReference type="EMBL" id="PNL62374.1"/>
    </source>
</evidence>
<proteinExistence type="predicted"/>
<reference evidence="2" key="1">
    <citation type="submission" date="2017-12" db="EMBL/GenBank/DDBJ databases">
        <title>FDA dAtabase for Regulatory Grade micrObial Sequences (FDA-ARGOS): Supporting development and validation of Infectious Disease Dx tests.</title>
        <authorList>
            <person name="Kerrigan L."/>
            <person name="Tallon L.J."/>
            <person name="Sadzewicz L."/>
            <person name="Sengamalay N."/>
            <person name="Ott S."/>
            <person name="Godinez A."/>
            <person name="Nagaraj S."/>
            <person name="Vavikolanu K."/>
            <person name="Vyas G."/>
            <person name="Nadendla S."/>
            <person name="Aluvathingal J."/>
            <person name="Sichtig H."/>
        </authorList>
    </citation>
    <scope>NUCLEOTIDE SEQUENCE [LARGE SCALE GENOMIC DNA]</scope>
    <source>
        <strain evidence="2">FDAARGOS_200</strain>
    </source>
</reference>
<keyword evidence="1" id="KW-0175">Coiled coil</keyword>
<dbReference type="AlphaFoldDB" id="A0AAX0WZN3"/>
<dbReference type="EMBL" id="NBTX02000004">
    <property type="protein sequence ID" value="PNL62374.1"/>
    <property type="molecule type" value="Genomic_DNA"/>
</dbReference>
<feature type="coiled-coil region" evidence="1">
    <location>
        <begin position="389"/>
        <end position="416"/>
    </location>
</feature>
<name>A0AAX0WZN3_9GAMM</name>
<organism evidence="2 3">
    <name type="scientific">Legionella anisa</name>
    <dbReference type="NCBI Taxonomy" id="28082"/>
    <lineage>
        <taxon>Bacteria</taxon>
        <taxon>Pseudomonadati</taxon>
        <taxon>Pseudomonadota</taxon>
        <taxon>Gammaproteobacteria</taxon>
        <taxon>Legionellales</taxon>
        <taxon>Legionellaceae</taxon>
        <taxon>Legionella</taxon>
    </lineage>
</organism>
<evidence type="ECO:0000256" key="1">
    <source>
        <dbReference type="SAM" id="Coils"/>
    </source>
</evidence>
<evidence type="ECO:0000313" key="3">
    <source>
        <dbReference type="Proteomes" id="UP000192511"/>
    </source>
</evidence>
<dbReference type="Proteomes" id="UP000192511">
    <property type="component" value="Unassembled WGS sequence"/>
</dbReference>